<dbReference type="KEGG" id="pmai:CF386_08730"/>
<dbReference type="RefSeq" id="WP_089074052.1">
    <property type="nucleotide sequence ID" value="NZ_CBCSAM010000002.1"/>
</dbReference>
<reference evidence="2 3" key="1">
    <citation type="journal article" date="2016" name="Int. J. Syst. Evol. Microbiol.">
        <title>Paraphotobacterium marinum gen. nov., sp. nov., a member of the family Vibrionaceae, isolated from surface seawater.</title>
        <authorList>
            <person name="Huang Z."/>
            <person name="Dong C."/>
            <person name="Shao Z."/>
        </authorList>
    </citation>
    <scope>NUCLEOTIDE SEQUENCE [LARGE SCALE GENOMIC DNA]</scope>
    <source>
        <strain evidence="2 3">NSCS20N07D</strain>
    </source>
</reference>
<gene>
    <name evidence="2" type="ORF">CF386_08730</name>
</gene>
<accession>A0A220VFH9</accession>
<evidence type="ECO:0000313" key="3">
    <source>
        <dbReference type="Proteomes" id="UP000242175"/>
    </source>
</evidence>
<sequence>MMKYLIALIFISTLTFASDHNIRDKWLAHETQQMGSACQSVSGSKEDAKQIALVKAKGNLAQKKGGFVTAQRKAKTLNNGYTHIENDIEISSEHFIRTKILKEHYDQSIRLYCVQIVQY</sequence>
<keyword evidence="1" id="KW-0732">Signal</keyword>
<name>A0A220VFH9_9GAMM</name>
<feature type="chain" id="PRO_5013301885" evidence="1">
    <location>
        <begin position="18"/>
        <end position="119"/>
    </location>
</feature>
<evidence type="ECO:0000313" key="2">
    <source>
        <dbReference type="EMBL" id="ASK79144.1"/>
    </source>
</evidence>
<proteinExistence type="predicted"/>
<dbReference type="AlphaFoldDB" id="A0A220VFH9"/>
<dbReference type="Proteomes" id="UP000242175">
    <property type="component" value="Chromosome small"/>
</dbReference>
<evidence type="ECO:0000256" key="1">
    <source>
        <dbReference type="SAM" id="SignalP"/>
    </source>
</evidence>
<feature type="signal peptide" evidence="1">
    <location>
        <begin position="1"/>
        <end position="17"/>
    </location>
</feature>
<organism evidence="2 3">
    <name type="scientific">Paraphotobacterium marinum</name>
    <dbReference type="NCBI Taxonomy" id="1755811"/>
    <lineage>
        <taxon>Bacteria</taxon>
        <taxon>Pseudomonadati</taxon>
        <taxon>Pseudomonadota</taxon>
        <taxon>Gammaproteobacteria</taxon>
        <taxon>Vibrionales</taxon>
        <taxon>Vibrionaceae</taxon>
        <taxon>Paraphotobacterium</taxon>
    </lineage>
</organism>
<keyword evidence="3" id="KW-1185">Reference proteome</keyword>
<dbReference type="EMBL" id="CP022356">
    <property type="protein sequence ID" value="ASK79144.1"/>
    <property type="molecule type" value="Genomic_DNA"/>
</dbReference>
<protein>
    <submittedName>
        <fullName evidence="2">Uncharacterized protein</fullName>
    </submittedName>
</protein>